<dbReference type="WBParaSite" id="TREG1_64090.1">
    <property type="protein sequence ID" value="TREG1_64090.1"/>
    <property type="gene ID" value="TREG1_64090"/>
</dbReference>
<keyword evidence="1" id="KW-0732">Signal</keyword>
<evidence type="ECO:0000313" key="2">
    <source>
        <dbReference type="Proteomes" id="UP000050795"/>
    </source>
</evidence>
<feature type="signal peptide" evidence="1">
    <location>
        <begin position="1"/>
        <end position="21"/>
    </location>
</feature>
<evidence type="ECO:0008006" key="4">
    <source>
        <dbReference type="Google" id="ProtNLM"/>
    </source>
</evidence>
<proteinExistence type="predicted"/>
<reference evidence="2" key="1">
    <citation type="submission" date="2022-06" db="EMBL/GenBank/DDBJ databases">
        <authorList>
            <person name="Berger JAMES D."/>
            <person name="Berger JAMES D."/>
        </authorList>
    </citation>
    <scope>NUCLEOTIDE SEQUENCE [LARGE SCALE GENOMIC DNA]</scope>
</reference>
<keyword evidence="2" id="KW-1185">Reference proteome</keyword>
<name>A0AA85JXG3_TRIRE</name>
<organism evidence="2 3">
    <name type="scientific">Trichobilharzia regenti</name>
    <name type="common">Nasal bird schistosome</name>
    <dbReference type="NCBI Taxonomy" id="157069"/>
    <lineage>
        <taxon>Eukaryota</taxon>
        <taxon>Metazoa</taxon>
        <taxon>Spiralia</taxon>
        <taxon>Lophotrochozoa</taxon>
        <taxon>Platyhelminthes</taxon>
        <taxon>Trematoda</taxon>
        <taxon>Digenea</taxon>
        <taxon>Strigeidida</taxon>
        <taxon>Schistosomatoidea</taxon>
        <taxon>Schistosomatidae</taxon>
        <taxon>Trichobilharzia</taxon>
    </lineage>
</organism>
<dbReference type="Proteomes" id="UP000050795">
    <property type="component" value="Unassembled WGS sequence"/>
</dbReference>
<sequence length="502" mass="56796">MPFVIKHLFYSFICLFSLLNGQNQSQFYSLRLFILIPSDGCLSPNGLFDFTASIQDSISLNTQTTVNWALNNNSIEQYLIPLSECKLTNSTFNTLLTTHSKAQQLANTISLNNIYYTVIVGPYNLGLCDQMNQLVLIPYMDCMKPRSTYVYHTSFQCPPRRITYQLNLLPNTTMNCFNTTNRNYHDFTNIASLHIGASKYQVSLALVKILKHLNRLDVLIVYQDDDDINDQSGVFANYLAYLMTQAGDSRITIREIHGWHVGKNVSSVLRIGSVNYSVCIVIAQLAVYSNFLTDIYQWNPSILKTIMFIAYDMTLFSYDVLKVWRSYAAPNDVNSIMNSAFVLTSHPYGSKLQLTNDYLNQKDYLAMKLTLGMAISTFKHHVQQQLQQTSVVQGSDGFYASLKNTTLRIPVRSDLSLAVTFNQYPEQSQAALDFYLINTYTCDSNSINATSATTITTCIQVYSTMIWPDYNVSTTLLMSSWQLAASLQQGSNITNVYQIMGS</sequence>
<evidence type="ECO:0000256" key="1">
    <source>
        <dbReference type="SAM" id="SignalP"/>
    </source>
</evidence>
<dbReference type="AlphaFoldDB" id="A0AA85JXG3"/>
<feature type="chain" id="PRO_5041639618" description="ANF_receptor domain-containing protein" evidence="1">
    <location>
        <begin position="22"/>
        <end position="502"/>
    </location>
</feature>
<reference evidence="3" key="2">
    <citation type="submission" date="2023-11" db="UniProtKB">
        <authorList>
            <consortium name="WormBaseParasite"/>
        </authorList>
    </citation>
    <scope>IDENTIFICATION</scope>
</reference>
<evidence type="ECO:0000313" key="3">
    <source>
        <dbReference type="WBParaSite" id="TREG1_64090.1"/>
    </source>
</evidence>
<accession>A0AA85JXG3</accession>
<protein>
    <recommendedName>
        <fullName evidence="4">ANF_receptor domain-containing protein</fullName>
    </recommendedName>
</protein>